<dbReference type="PROSITE" id="PS50119">
    <property type="entry name" value="ZF_BBOX"/>
    <property type="match status" value="1"/>
</dbReference>
<dbReference type="InterPro" id="IPR043136">
    <property type="entry name" value="B30.2/SPRY_sf"/>
</dbReference>
<keyword evidence="4" id="KW-0862">Zinc</keyword>
<keyword evidence="2" id="KW-0479">Metal-binding</keyword>
<dbReference type="InterPro" id="IPR001870">
    <property type="entry name" value="B30.2/SPRY"/>
</dbReference>
<evidence type="ECO:0000256" key="6">
    <source>
        <dbReference type="PROSITE-ProRule" id="PRU00024"/>
    </source>
</evidence>
<dbReference type="GeneTree" id="ENSGT01030000234583"/>
<evidence type="ECO:0000256" key="2">
    <source>
        <dbReference type="ARBA" id="ARBA00022723"/>
    </source>
</evidence>
<dbReference type="PROSITE" id="PS50188">
    <property type="entry name" value="B302_SPRY"/>
    <property type="match status" value="1"/>
</dbReference>
<dbReference type="GO" id="GO:0008270">
    <property type="term" value="F:zinc ion binding"/>
    <property type="evidence" value="ECO:0007669"/>
    <property type="project" value="UniProtKB-KW"/>
</dbReference>
<dbReference type="PROSITE" id="PS50089">
    <property type="entry name" value="ZF_RING_2"/>
    <property type="match status" value="1"/>
</dbReference>
<dbReference type="InterPro" id="IPR051051">
    <property type="entry name" value="E3_ubiq-ligase_TRIM/RNF"/>
</dbReference>
<protein>
    <submittedName>
        <fullName evidence="11">Uncharacterized protein</fullName>
    </submittedName>
</protein>
<keyword evidence="5" id="KW-0391">Immunity</keyword>
<dbReference type="Ensembl" id="ENSLLET00000025616.1">
    <property type="protein sequence ID" value="ENSLLEP00000024671.1"/>
    <property type="gene ID" value="ENSLLEG00000015718.1"/>
</dbReference>
<dbReference type="InterPro" id="IPR003879">
    <property type="entry name" value="Butyrophylin_SPRY"/>
</dbReference>
<dbReference type="Proteomes" id="UP000694569">
    <property type="component" value="Unplaced"/>
</dbReference>
<keyword evidence="7" id="KW-1133">Transmembrane helix</keyword>
<evidence type="ECO:0000256" key="4">
    <source>
        <dbReference type="ARBA" id="ARBA00022833"/>
    </source>
</evidence>
<dbReference type="SUPFAM" id="SSF57850">
    <property type="entry name" value="RING/U-box"/>
    <property type="match status" value="1"/>
</dbReference>
<reference evidence="11" key="2">
    <citation type="submission" date="2025-09" db="UniProtKB">
        <authorList>
            <consortium name="Ensembl"/>
        </authorList>
    </citation>
    <scope>IDENTIFICATION</scope>
</reference>
<evidence type="ECO:0000313" key="12">
    <source>
        <dbReference type="Proteomes" id="UP000694569"/>
    </source>
</evidence>
<feature type="domain" description="B30.2/SPRY" evidence="10">
    <location>
        <begin position="350"/>
        <end position="546"/>
    </location>
</feature>
<dbReference type="PANTHER" id="PTHR25465:SF58">
    <property type="entry name" value="MGC79670 PROTEIN"/>
    <property type="match status" value="1"/>
</dbReference>
<evidence type="ECO:0000256" key="3">
    <source>
        <dbReference type="ARBA" id="ARBA00022771"/>
    </source>
</evidence>
<dbReference type="PANTHER" id="PTHR25465">
    <property type="entry name" value="B-BOX DOMAIN CONTAINING"/>
    <property type="match status" value="1"/>
</dbReference>
<dbReference type="GO" id="GO:0045087">
    <property type="term" value="P:innate immune response"/>
    <property type="evidence" value="ECO:0007669"/>
    <property type="project" value="UniProtKB-KW"/>
</dbReference>
<dbReference type="InterPro" id="IPR003877">
    <property type="entry name" value="SPRY_dom"/>
</dbReference>
<dbReference type="PROSITE" id="PS00518">
    <property type="entry name" value="ZF_RING_1"/>
    <property type="match status" value="1"/>
</dbReference>
<dbReference type="Pfam" id="PF00643">
    <property type="entry name" value="zf-B_box"/>
    <property type="match status" value="1"/>
</dbReference>
<dbReference type="InterPro" id="IPR017907">
    <property type="entry name" value="Znf_RING_CS"/>
</dbReference>
<keyword evidence="7" id="KW-0472">Membrane</keyword>
<evidence type="ECO:0000256" key="1">
    <source>
        <dbReference type="ARBA" id="ARBA00022588"/>
    </source>
</evidence>
<dbReference type="CDD" id="cd19769">
    <property type="entry name" value="Bbox2_TRIM16-like"/>
    <property type="match status" value="1"/>
</dbReference>
<dbReference type="SMART" id="SM00449">
    <property type="entry name" value="SPRY"/>
    <property type="match status" value="1"/>
</dbReference>
<reference evidence="11" key="1">
    <citation type="submission" date="2025-08" db="UniProtKB">
        <authorList>
            <consortium name="Ensembl"/>
        </authorList>
    </citation>
    <scope>IDENTIFICATION</scope>
</reference>
<sequence>MVVSFLIISKMASDMRDELTCSICLNIFSDPVMLSCGHNFCLICIWDVLDTQDGAGVYGCPKCRAEFAERPALQRNLKLRNIAEHYLTARPKKVKSGKFCTYCVHALVYAVKTCLHCEASLCDLHLSAHVKSTEHVLTDPIPSLENRKCSVHKEALKYYCPRDAICVCVSCCLVGGHRGHPVYSMTDAMEQKKESMSHTLEKMTLRRERTKKRVQGLQKHKTTMRNEAAGLTKQVNVLFQDCREQLGPLQEGLLSEISKHENQVSYQAVVLIRQMERKMKDLSWKVDHLNELCAETDPFIVLHAQEPNEDVSTDTKKEDDAERWKCNEIAVAASELDKVLISLMLQRTLADIIADVSANCKLSVPEPSDILLDVDTAANDVYVSGDLKTASMSNENLGRPSRPERFVSRQVFSKNTFVSGRHYWEVEISDTGLCRAGVSYPSVEKNGTSSFLGNNSQSWCLQMLNGQYVVIHDSEKYTLQTKPSCGRFGIYLDYEVGRLSFFELCDPIRCLHTFTETFTEPLHAAFTLDLNGWGRCTASRAWRSPSYEAQRRNTRFRFEILVFCALWICCFVCYLLFR</sequence>
<dbReference type="Pfam" id="PF00622">
    <property type="entry name" value="SPRY"/>
    <property type="match status" value="1"/>
</dbReference>
<evidence type="ECO:0000259" key="9">
    <source>
        <dbReference type="PROSITE" id="PS50119"/>
    </source>
</evidence>
<feature type="domain" description="B box-type" evidence="9">
    <location>
        <begin position="144"/>
        <end position="185"/>
    </location>
</feature>
<dbReference type="InterPro" id="IPR013083">
    <property type="entry name" value="Znf_RING/FYVE/PHD"/>
</dbReference>
<feature type="domain" description="RING-type" evidence="8">
    <location>
        <begin position="21"/>
        <end position="64"/>
    </location>
</feature>
<accession>A0A8C5PLL0</accession>
<feature type="transmembrane region" description="Helical" evidence="7">
    <location>
        <begin position="560"/>
        <end position="577"/>
    </location>
</feature>
<dbReference type="AlphaFoldDB" id="A0A8C5PLL0"/>
<dbReference type="SMART" id="SM00336">
    <property type="entry name" value="BBOX"/>
    <property type="match status" value="1"/>
</dbReference>
<dbReference type="InterPro" id="IPR001841">
    <property type="entry name" value="Znf_RING"/>
</dbReference>
<proteinExistence type="predicted"/>
<dbReference type="InterPro" id="IPR000315">
    <property type="entry name" value="Znf_B-box"/>
</dbReference>
<dbReference type="PRINTS" id="PR01407">
    <property type="entry name" value="BUTYPHLNCDUF"/>
</dbReference>
<dbReference type="SUPFAM" id="SSF49899">
    <property type="entry name" value="Concanavalin A-like lectins/glucanases"/>
    <property type="match status" value="1"/>
</dbReference>
<organism evidence="11 12">
    <name type="scientific">Leptobrachium leishanense</name>
    <name type="common">Leishan spiny toad</name>
    <dbReference type="NCBI Taxonomy" id="445787"/>
    <lineage>
        <taxon>Eukaryota</taxon>
        <taxon>Metazoa</taxon>
        <taxon>Chordata</taxon>
        <taxon>Craniata</taxon>
        <taxon>Vertebrata</taxon>
        <taxon>Euteleostomi</taxon>
        <taxon>Amphibia</taxon>
        <taxon>Batrachia</taxon>
        <taxon>Anura</taxon>
        <taxon>Pelobatoidea</taxon>
        <taxon>Megophryidae</taxon>
        <taxon>Leptobrachium</taxon>
    </lineage>
</organism>
<dbReference type="OrthoDB" id="6270329at2759"/>
<dbReference type="Gene3D" id="3.30.160.60">
    <property type="entry name" value="Classic Zinc Finger"/>
    <property type="match status" value="1"/>
</dbReference>
<evidence type="ECO:0000259" key="8">
    <source>
        <dbReference type="PROSITE" id="PS50089"/>
    </source>
</evidence>
<dbReference type="Gene3D" id="2.60.120.920">
    <property type="match status" value="1"/>
</dbReference>
<evidence type="ECO:0000256" key="5">
    <source>
        <dbReference type="ARBA" id="ARBA00022859"/>
    </source>
</evidence>
<dbReference type="Pfam" id="PF15227">
    <property type="entry name" value="zf-C3HC4_4"/>
    <property type="match status" value="1"/>
</dbReference>
<dbReference type="InterPro" id="IPR013320">
    <property type="entry name" value="ConA-like_dom_sf"/>
</dbReference>
<keyword evidence="3 6" id="KW-0863">Zinc-finger</keyword>
<keyword evidence="7" id="KW-0812">Transmembrane</keyword>
<dbReference type="SUPFAM" id="SSF57845">
    <property type="entry name" value="B-box zinc-binding domain"/>
    <property type="match status" value="1"/>
</dbReference>
<dbReference type="SMART" id="SM00184">
    <property type="entry name" value="RING"/>
    <property type="match status" value="1"/>
</dbReference>
<evidence type="ECO:0000259" key="10">
    <source>
        <dbReference type="PROSITE" id="PS50188"/>
    </source>
</evidence>
<keyword evidence="12" id="KW-1185">Reference proteome</keyword>
<name>A0A8C5PLL0_9ANUR</name>
<evidence type="ECO:0000313" key="11">
    <source>
        <dbReference type="Ensembl" id="ENSLLEP00000024671.1"/>
    </source>
</evidence>
<keyword evidence="1" id="KW-0399">Innate immunity</keyword>
<dbReference type="Gene3D" id="3.30.40.10">
    <property type="entry name" value="Zinc/RING finger domain, C3HC4 (zinc finger)"/>
    <property type="match status" value="1"/>
</dbReference>
<dbReference type="CDD" id="cd12891">
    <property type="entry name" value="SPRY_PRY_C-I_2"/>
    <property type="match status" value="1"/>
</dbReference>
<evidence type="ECO:0000256" key="7">
    <source>
        <dbReference type="SAM" id="Phobius"/>
    </source>
</evidence>